<comment type="caution">
    <text evidence="9">The sequence shown here is derived from an EMBL/GenBank/DDBJ whole genome shotgun (WGS) entry which is preliminary data.</text>
</comment>
<dbReference type="PANTHER" id="PTHR20968:SF4">
    <property type="entry name" value="RELAXIN 3"/>
    <property type="match status" value="1"/>
</dbReference>
<keyword evidence="6" id="KW-1015">Disulfide bond</keyword>
<sequence>MGLPGRYKARQGMAGSSAPPLRPPRALGERLGHAMGPQKLLLGLLLAVTLPAERSCQSAPERLEEAAAAGGRLESPGGGEYGVRLCGREFIRAVIFTCGGSRWKRISAPPAEFVQTGSDNGLENINLQSVLDPKLDQLRTIISQSAQEQSLKNMFNFYDDDNEYVPTSDSFNEYIRQAKDVMPKSREELRLATSMGSNYFPWEKYPRRKRDFSVGVAAMCCKWGCTKTEISTLC</sequence>
<keyword evidence="5" id="KW-0372">Hormone</keyword>
<dbReference type="GO" id="GO:0005179">
    <property type="term" value="F:hormone activity"/>
    <property type="evidence" value="ECO:0007669"/>
    <property type="project" value="UniProtKB-KW"/>
</dbReference>
<keyword evidence="10" id="KW-1185">Reference proteome</keyword>
<organism evidence="9 10">
    <name type="scientific">Phrynocephalus forsythii</name>
    <dbReference type="NCBI Taxonomy" id="171643"/>
    <lineage>
        <taxon>Eukaryota</taxon>
        <taxon>Metazoa</taxon>
        <taxon>Chordata</taxon>
        <taxon>Craniata</taxon>
        <taxon>Vertebrata</taxon>
        <taxon>Euteleostomi</taxon>
        <taxon>Lepidosauria</taxon>
        <taxon>Squamata</taxon>
        <taxon>Bifurcata</taxon>
        <taxon>Unidentata</taxon>
        <taxon>Episquamata</taxon>
        <taxon>Toxicofera</taxon>
        <taxon>Iguania</taxon>
        <taxon>Acrodonta</taxon>
        <taxon>Agamidae</taxon>
        <taxon>Agaminae</taxon>
        <taxon>Phrynocephalus</taxon>
    </lineage>
</organism>
<comment type="similarity">
    <text evidence="2">Belongs to the insulin family.</text>
</comment>
<evidence type="ECO:0000256" key="3">
    <source>
        <dbReference type="ARBA" id="ARBA00011207"/>
    </source>
</evidence>
<dbReference type="OrthoDB" id="8784777at2759"/>
<evidence type="ECO:0000313" key="9">
    <source>
        <dbReference type="EMBL" id="KAJ7335491.1"/>
    </source>
</evidence>
<dbReference type="SUPFAM" id="SSF56994">
    <property type="entry name" value="Insulin-like"/>
    <property type="match status" value="1"/>
</dbReference>
<feature type="region of interest" description="Disordered" evidence="7">
    <location>
        <begin position="1"/>
        <end position="29"/>
    </location>
</feature>
<gene>
    <name evidence="9" type="ORF">JRQ81_013432</name>
</gene>
<evidence type="ECO:0000259" key="8">
    <source>
        <dbReference type="SMART" id="SM00078"/>
    </source>
</evidence>
<dbReference type="AlphaFoldDB" id="A0A9Q1B4R4"/>
<keyword evidence="4" id="KW-0964">Secreted</keyword>
<evidence type="ECO:0000256" key="5">
    <source>
        <dbReference type="ARBA" id="ARBA00022702"/>
    </source>
</evidence>
<dbReference type="CDD" id="cd04365">
    <property type="entry name" value="IlGF_relaxin_like"/>
    <property type="match status" value="1"/>
</dbReference>
<comment type="subcellular location">
    <subcellularLocation>
        <location evidence="1">Secreted</location>
    </subcellularLocation>
</comment>
<evidence type="ECO:0000256" key="2">
    <source>
        <dbReference type="ARBA" id="ARBA00009034"/>
    </source>
</evidence>
<dbReference type="EMBL" id="JAPFRF010000004">
    <property type="protein sequence ID" value="KAJ7335491.1"/>
    <property type="molecule type" value="Genomic_DNA"/>
</dbReference>
<dbReference type="InterPro" id="IPR022353">
    <property type="entry name" value="Insulin_CS"/>
</dbReference>
<dbReference type="Proteomes" id="UP001142489">
    <property type="component" value="Unassembled WGS sequence"/>
</dbReference>
<dbReference type="SMART" id="SM00078">
    <property type="entry name" value="IlGF"/>
    <property type="match status" value="1"/>
</dbReference>
<proteinExistence type="inferred from homology"/>
<accession>A0A9Q1B4R4</accession>
<dbReference type="GO" id="GO:0005576">
    <property type="term" value="C:extracellular region"/>
    <property type="evidence" value="ECO:0007669"/>
    <property type="project" value="UniProtKB-SubCell"/>
</dbReference>
<dbReference type="InterPro" id="IPR051777">
    <property type="entry name" value="Insulin-like_neuro_ligands"/>
</dbReference>
<evidence type="ECO:0000256" key="1">
    <source>
        <dbReference type="ARBA" id="ARBA00004613"/>
    </source>
</evidence>
<dbReference type="GO" id="GO:0001664">
    <property type="term" value="F:G protein-coupled receptor binding"/>
    <property type="evidence" value="ECO:0007669"/>
    <property type="project" value="TreeGrafter"/>
</dbReference>
<dbReference type="PANTHER" id="PTHR20968">
    <property type="entry name" value="ILGF DOMAIN-CONTAINING PROTEIN"/>
    <property type="match status" value="1"/>
</dbReference>
<evidence type="ECO:0000313" key="10">
    <source>
        <dbReference type="Proteomes" id="UP001142489"/>
    </source>
</evidence>
<reference evidence="9" key="1">
    <citation type="journal article" date="2023" name="DNA Res.">
        <title>Chromosome-level genome assembly of Phrynocephalus forsythii using third-generation DNA sequencing and Hi-C analysis.</title>
        <authorList>
            <person name="Qi Y."/>
            <person name="Zhao W."/>
            <person name="Zhao Y."/>
            <person name="Niu C."/>
            <person name="Cao S."/>
            <person name="Zhang Y."/>
        </authorList>
    </citation>
    <scope>NUCLEOTIDE SEQUENCE</scope>
    <source>
        <tissue evidence="9">Muscle</tissue>
    </source>
</reference>
<dbReference type="InterPro" id="IPR016179">
    <property type="entry name" value="Insulin-like"/>
</dbReference>
<name>A0A9Q1B4R4_9SAUR</name>
<feature type="domain" description="Insulin-like" evidence="8">
    <location>
        <begin position="83"/>
        <end position="234"/>
    </location>
</feature>
<dbReference type="PROSITE" id="PS00262">
    <property type="entry name" value="INSULIN"/>
    <property type="match status" value="1"/>
</dbReference>
<evidence type="ECO:0000256" key="7">
    <source>
        <dbReference type="SAM" id="MobiDB-lite"/>
    </source>
</evidence>
<evidence type="ECO:0000256" key="4">
    <source>
        <dbReference type="ARBA" id="ARBA00022525"/>
    </source>
</evidence>
<comment type="subunit">
    <text evidence="3">Heterodimer of a B chain and an A chain linked by two disulfide bonds.</text>
</comment>
<protein>
    <recommendedName>
        <fullName evidence="8">Insulin-like domain-containing protein</fullName>
    </recommendedName>
</protein>
<dbReference type="InterPro" id="IPR036438">
    <property type="entry name" value="Insulin-like_sf"/>
</dbReference>
<evidence type="ECO:0000256" key="6">
    <source>
        <dbReference type="ARBA" id="ARBA00023157"/>
    </source>
</evidence>